<dbReference type="EMBL" id="UINC01000302">
    <property type="protein sequence ID" value="SUZ52915.1"/>
    <property type="molecule type" value="Genomic_DNA"/>
</dbReference>
<reference evidence="1" key="1">
    <citation type="submission" date="2018-05" db="EMBL/GenBank/DDBJ databases">
        <authorList>
            <person name="Lanie J.A."/>
            <person name="Ng W.-L."/>
            <person name="Kazmierczak K.M."/>
            <person name="Andrzejewski T.M."/>
            <person name="Davidsen T.M."/>
            <person name="Wayne K.J."/>
            <person name="Tettelin H."/>
            <person name="Glass J.I."/>
            <person name="Rusch D."/>
            <person name="Podicherti R."/>
            <person name="Tsui H.-C.T."/>
            <person name="Winkler M.E."/>
        </authorList>
    </citation>
    <scope>NUCLEOTIDE SEQUENCE</scope>
</reference>
<dbReference type="Pfam" id="PF11899">
    <property type="entry name" value="DUF3419"/>
    <property type="match status" value="1"/>
</dbReference>
<proteinExistence type="predicted"/>
<dbReference type="SUPFAM" id="SSF53335">
    <property type="entry name" value="S-adenosyl-L-methionine-dependent methyltransferases"/>
    <property type="match status" value="1"/>
</dbReference>
<evidence type="ECO:0000313" key="1">
    <source>
        <dbReference type="EMBL" id="SUZ52915.1"/>
    </source>
</evidence>
<organism evidence="1">
    <name type="scientific">marine metagenome</name>
    <dbReference type="NCBI Taxonomy" id="408172"/>
    <lineage>
        <taxon>unclassified sequences</taxon>
        <taxon>metagenomes</taxon>
        <taxon>ecological metagenomes</taxon>
    </lineage>
</organism>
<sequence>MKKAPRVQSDRPIGERAAFDAIRYGSVWEDADVLCEALAPIAKGGRLLTIASSGDNALALLTLDPAEVVAVDLSPAQLACVMIRVAAFTELDDKALLPFLGVTPSTTRDETYQRLRTVMPDDACAFWDAHLDLVREGVIHAGKFEAYFSTFRRKILPLIHPQRRIEGLLESRSPEERRRFYSEVWDTWRWRLLIRLFFSRAVMGRMGRDPAFFEHVDGPVATRILSRTQYAFSELPTDTNPYLAYIMTGNYRAGALPRYLRPEFRGVVRERLSRIRVVLGPAEEAMGPFDGFNLSDIFEYMSSAEHERVYTALLDSAAPGARLAYWNLLARRVAPRPLRDRVAPLPELSKTLHARDLAWFYQSFHVDEVLDVE</sequence>
<dbReference type="PANTHER" id="PTHR47473">
    <property type="entry name" value="BTA1P"/>
    <property type="match status" value="1"/>
</dbReference>
<dbReference type="InterPro" id="IPR029063">
    <property type="entry name" value="SAM-dependent_MTases_sf"/>
</dbReference>
<accession>A0A381NEB0</accession>
<dbReference type="PANTHER" id="PTHR47473:SF1">
    <property type="entry name" value="METHYLTRANSFERASE DOMAIN-CONTAINING PROTEIN"/>
    <property type="match status" value="1"/>
</dbReference>
<dbReference type="AlphaFoldDB" id="A0A381NEB0"/>
<gene>
    <name evidence="1" type="ORF">METZ01_LOCUS5769</name>
</gene>
<dbReference type="InterPro" id="IPR021829">
    <property type="entry name" value="DUF3419"/>
</dbReference>
<name>A0A381NEB0_9ZZZZ</name>
<evidence type="ECO:0008006" key="2">
    <source>
        <dbReference type="Google" id="ProtNLM"/>
    </source>
</evidence>
<protein>
    <recommendedName>
        <fullName evidence="2">S-adenosylmethionine:diacylglycerol 3-amino-3-carboxypropyl transferase</fullName>
    </recommendedName>
</protein>